<evidence type="ECO:0000256" key="2">
    <source>
        <dbReference type="ARBA" id="ARBA00011233"/>
    </source>
</evidence>
<dbReference type="InterPro" id="IPR002299">
    <property type="entry name" value="Porin_Neis"/>
</dbReference>
<evidence type="ECO:0000256" key="3">
    <source>
        <dbReference type="ARBA" id="ARBA00022448"/>
    </source>
</evidence>
<evidence type="ECO:0000259" key="12">
    <source>
        <dbReference type="Pfam" id="PF13609"/>
    </source>
</evidence>
<evidence type="ECO:0000256" key="7">
    <source>
        <dbReference type="ARBA" id="ARBA00023065"/>
    </source>
</evidence>
<comment type="caution">
    <text evidence="13">The sequence shown here is derived from an EMBL/GenBank/DDBJ whole genome shotgun (WGS) entry which is preliminary data.</text>
</comment>
<dbReference type="EMBL" id="JAQQFM010000013">
    <property type="protein sequence ID" value="MFL9927268.1"/>
    <property type="molecule type" value="Genomic_DNA"/>
</dbReference>
<keyword evidence="6 11" id="KW-0732">Signal</keyword>
<dbReference type="CDD" id="cd00342">
    <property type="entry name" value="gram_neg_porins"/>
    <property type="match status" value="1"/>
</dbReference>
<evidence type="ECO:0000256" key="11">
    <source>
        <dbReference type="SAM" id="SignalP"/>
    </source>
</evidence>
<dbReference type="InterPro" id="IPR033900">
    <property type="entry name" value="Gram_neg_porin_domain"/>
</dbReference>
<reference evidence="13 14" key="1">
    <citation type="journal article" date="2024" name="Chem. Sci.">
        <title>Discovery of megapolipeptins by genome mining of a Burkholderiales bacteria collection.</title>
        <authorList>
            <person name="Paulo B.S."/>
            <person name="Recchia M.J.J."/>
            <person name="Lee S."/>
            <person name="Fergusson C.H."/>
            <person name="Romanowski S.B."/>
            <person name="Hernandez A."/>
            <person name="Krull N."/>
            <person name="Liu D.Y."/>
            <person name="Cavanagh H."/>
            <person name="Bos A."/>
            <person name="Gray C.A."/>
            <person name="Murphy B.T."/>
            <person name="Linington R.G."/>
            <person name="Eustaquio A.S."/>
        </authorList>
    </citation>
    <scope>NUCLEOTIDE SEQUENCE [LARGE SCALE GENOMIC DNA]</scope>
    <source>
        <strain evidence="13 14">RL21-008-BIB-A</strain>
    </source>
</reference>
<feature type="chain" id="PRO_5047543319" evidence="11">
    <location>
        <begin position="21"/>
        <end position="346"/>
    </location>
</feature>
<dbReference type="PANTHER" id="PTHR34501:SF9">
    <property type="entry name" value="MAJOR OUTER MEMBRANE PROTEIN P.IA"/>
    <property type="match status" value="1"/>
</dbReference>
<protein>
    <submittedName>
        <fullName evidence="13">Porin</fullName>
    </submittedName>
</protein>
<evidence type="ECO:0000256" key="10">
    <source>
        <dbReference type="ARBA" id="ARBA00023237"/>
    </source>
</evidence>
<evidence type="ECO:0000256" key="6">
    <source>
        <dbReference type="ARBA" id="ARBA00022729"/>
    </source>
</evidence>
<dbReference type="InterPro" id="IPR023614">
    <property type="entry name" value="Porin_dom_sf"/>
</dbReference>
<organism evidence="13 14">
    <name type="scientific">Herbaspirillum lusitanum</name>
    <dbReference type="NCBI Taxonomy" id="213312"/>
    <lineage>
        <taxon>Bacteria</taxon>
        <taxon>Pseudomonadati</taxon>
        <taxon>Pseudomonadota</taxon>
        <taxon>Betaproteobacteria</taxon>
        <taxon>Burkholderiales</taxon>
        <taxon>Oxalobacteraceae</taxon>
        <taxon>Herbaspirillum</taxon>
    </lineage>
</organism>
<evidence type="ECO:0000256" key="5">
    <source>
        <dbReference type="ARBA" id="ARBA00022692"/>
    </source>
</evidence>
<keyword evidence="3" id="KW-0813">Transport</keyword>
<comment type="subunit">
    <text evidence="2">Homotrimer.</text>
</comment>
<evidence type="ECO:0000313" key="13">
    <source>
        <dbReference type="EMBL" id="MFL9927268.1"/>
    </source>
</evidence>
<keyword evidence="5" id="KW-0812">Transmembrane</keyword>
<dbReference type="PRINTS" id="PR00184">
    <property type="entry name" value="NEISSPPORIN"/>
</dbReference>
<evidence type="ECO:0000313" key="14">
    <source>
        <dbReference type="Proteomes" id="UP001629246"/>
    </source>
</evidence>
<keyword evidence="7" id="KW-0406">Ion transport</keyword>
<gene>
    <name evidence="13" type="ORF">PQR62_23550</name>
</gene>
<dbReference type="InterPro" id="IPR050298">
    <property type="entry name" value="Gram-neg_bact_OMP"/>
</dbReference>
<comment type="subcellular location">
    <subcellularLocation>
        <location evidence="1">Cell outer membrane</location>
        <topology evidence="1">Multi-pass membrane protein</topology>
    </subcellularLocation>
</comment>
<evidence type="ECO:0000256" key="8">
    <source>
        <dbReference type="ARBA" id="ARBA00023114"/>
    </source>
</evidence>
<proteinExistence type="predicted"/>
<keyword evidence="14" id="KW-1185">Reference proteome</keyword>
<keyword evidence="9" id="KW-0472">Membrane</keyword>
<evidence type="ECO:0000256" key="1">
    <source>
        <dbReference type="ARBA" id="ARBA00004571"/>
    </source>
</evidence>
<keyword evidence="10" id="KW-0998">Cell outer membrane</keyword>
<dbReference type="Pfam" id="PF13609">
    <property type="entry name" value="Porin_4"/>
    <property type="match status" value="1"/>
</dbReference>
<sequence>MKKALALGAVGLLCAGSAMAQSNVTIYGVIDTYMGYTNATGKGSVVSMDSGGYQASRVGFRGTEDLGGGLRANFQLENGFASDTGGMADSTRLFNRQSWIGLGGGFGEVRLGRQNSPGFLMIARLDPFAGATYASFLNNVSSYTPRYDNVIGYISPSMSGVKLQAYYGLGEQTTPKNGLSTYMLAAEYESGPLYLGISSSMQNSANDNLSIKSTFAGGAYDYGQGKIFLGYYRGNNLGAAAATNTPGSYYSAYSLSANYRVSPQATVGAGYGWAKDSTGAGRDARQISLIGTYDLSKRTMLYTTYARLTNNNGASFSLSAAAPITKNVPTAGGTVNGVQFGIRHLF</sequence>
<dbReference type="InterPro" id="IPR001702">
    <property type="entry name" value="Porin_Gram-ve"/>
</dbReference>
<dbReference type="PRINTS" id="PR00182">
    <property type="entry name" value="ECOLNEIPORIN"/>
</dbReference>
<feature type="signal peptide" evidence="11">
    <location>
        <begin position="1"/>
        <end position="20"/>
    </location>
</feature>
<evidence type="ECO:0000256" key="4">
    <source>
        <dbReference type="ARBA" id="ARBA00022452"/>
    </source>
</evidence>
<dbReference type="RefSeq" id="WP_408160508.1">
    <property type="nucleotide sequence ID" value="NZ_JAQQFM010000013.1"/>
</dbReference>
<dbReference type="Proteomes" id="UP001629246">
    <property type="component" value="Unassembled WGS sequence"/>
</dbReference>
<dbReference type="PANTHER" id="PTHR34501">
    <property type="entry name" value="PROTEIN YDDL-RELATED"/>
    <property type="match status" value="1"/>
</dbReference>
<name>A0ABW9AHQ2_9BURK</name>
<dbReference type="Gene3D" id="2.40.160.10">
    <property type="entry name" value="Porin"/>
    <property type="match status" value="1"/>
</dbReference>
<keyword evidence="8" id="KW-0626">Porin</keyword>
<feature type="domain" description="Porin" evidence="12">
    <location>
        <begin position="9"/>
        <end position="312"/>
    </location>
</feature>
<evidence type="ECO:0000256" key="9">
    <source>
        <dbReference type="ARBA" id="ARBA00023136"/>
    </source>
</evidence>
<dbReference type="SUPFAM" id="SSF56935">
    <property type="entry name" value="Porins"/>
    <property type="match status" value="1"/>
</dbReference>
<accession>A0ABW9AHQ2</accession>
<keyword evidence="4" id="KW-1134">Transmembrane beta strand</keyword>